<evidence type="ECO:0000256" key="3">
    <source>
        <dbReference type="ARBA" id="ARBA00022490"/>
    </source>
</evidence>
<evidence type="ECO:0000256" key="5">
    <source>
        <dbReference type="ARBA" id="ARBA00022801"/>
    </source>
</evidence>
<dbReference type="RefSeq" id="WP_132691065.1">
    <property type="nucleotide sequence ID" value="NZ_SKBU01000015.1"/>
</dbReference>
<evidence type="ECO:0000256" key="2">
    <source>
        <dbReference type="ARBA" id="ARBA00005628"/>
    </source>
</evidence>
<dbReference type="GO" id="GO:0046872">
    <property type="term" value="F:metal ion binding"/>
    <property type="evidence" value="ECO:0007669"/>
    <property type="project" value="UniProtKB-KW"/>
</dbReference>
<dbReference type="Gene3D" id="3.40.50.1000">
    <property type="entry name" value="HAD superfamily/HAD-like"/>
    <property type="match status" value="1"/>
</dbReference>
<dbReference type="InterPro" id="IPR006543">
    <property type="entry name" value="Histidinol-phos"/>
</dbReference>
<dbReference type="InterPro" id="IPR023214">
    <property type="entry name" value="HAD_sf"/>
</dbReference>
<dbReference type="InterPro" id="IPR029044">
    <property type="entry name" value="Nucleotide-diphossugar_trans"/>
</dbReference>
<dbReference type="AlphaFoldDB" id="A0A4R1BHT5"/>
<protein>
    <recommendedName>
        <fullName evidence="7">D,D-heptose 1,7-bisphosphate phosphatase</fullName>
    </recommendedName>
</protein>
<keyword evidence="4" id="KW-0479">Metal-binding</keyword>
<keyword evidence="3" id="KW-0963">Cytoplasm</keyword>
<keyword evidence="6" id="KW-0119">Carbohydrate metabolism</keyword>
<comment type="subcellular location">
    <subcellularLocation>
        <location evidence="1">Cytoplasm</location>
    </subcellularLocation>
</comment>
<evidence type="ECO:0000313" key="9">
    <source>
        <dbReference type="EMBL" id="TCJ16835.1"/>
    </source>
</evidence>
<dbReference type="SUPFAM" id="SSF53448">
    <property type="entry name" value="Nucleotide-diphospho-sugar transferases"/>
    <property type="match status" value="1"/>
</dbReference>
<evidence type="ECO:0000313" key="10">
    <source>
        <dbReference type="Proteomes" id="UP000295244"/>
    </source>
</evidence>
<dbReference type="InterPro" id="IPR006439">
    <property type="entry name" value="HAD-SF_hydro_IA"/>
</dbReference>
<keyword evidence="5 9" id="KW-0378">Hydrolase</keyword>
<evidence type="ECO:0000256" key="7">
    <source>
        <dbReference type="ARBA" id="ARBA00031828"/>
    </source>
</evidence>
<evidence type="ECO:0000256" key="6">
    <source>
        <dbReference type="ARBA" id="ARBA00023277"/>
    </source>
</evidence>
<dbReference type="GO" id="GO:0005975">
    <property type="term" value="P:carbohydrate metabolic process"/>
    <property type="evidence" value="ECO:0007669"/>
    <property type="project" value="InterPro"/>
</dbReference>
<dbReference type="EMBL" id="SKBU01000015">
    <property type="protein sequence ID" value="TCJ16835.1"/>
    <property type="molecule type" value="Genomic_DNA"/>
</dbReference>
<dbReference type="Pfam" id="PF00535">
    <property type="entry name" value="Glycos_transf_2"/>
    <property type="match status" value="1"/>
</dbReference>
<feature type="domain" description="Glycosyltransferase 2-like" evidence="8">
    <location>
        <begin position="8"/>
        <end position="132"/>
    </location>
</feature>
<dbReference type="InterPro" id="IPR001173">
    <property type="entry name" value="Glyco_trans_2-like"/>
</dbReference>
<dbReference type="InterPro" id="IPR036412">
    <property type="entry name" value="HAD-like_sf"/>
</dbReference>
<dbReference type="NCBIfam" id="TIGR01656">
    <property type="entry name" value="Histidinol-ppas"/>
    <property type="match status" value="1"/>
</dbReference>
<accession>A0A4R1BHT5</accession>
<reference evidence="9 10" key="1">
    <citation type="submission" date="2019-03" db="EMBL/GenBank/DDBJ databases">
        <title>Whole genome sequence of a novel Rubrobacter taiwanensis strain, isolated from Yellowstone National Park.</title>
        <authorList>
            <person name="Freed S."/>
            <person name="Ramaley R.F."/>
            <person name="Kyndt J.A."/>
        </authorList>
    </citation>
    <scope>NUCLEOTIDE SEQUENCE [LARGE SCALE GENOMIC DNA]</scope>
    <source>
        <strain evidence="9 10">Yellowstone</strain>
    </source>
</reference>
<dbReference type="Pfam" id="PF13242">
    <property type="entry name" value="Hydrolase_like"/>
    <property type="match status" value="1"/>
</dbReference>
<dbReference type="Proteomes" id="UP000295244">
    <property type="component" value="Unassembled WGS sequence"/>
</dbReference>
<dbReference type="NCBIfam" id="TIGR01662">
    <property type="entry name" value="HAD-SF-IIIA"/>
    <property type="match status" value="1"/>
</dbReference>
<dbReference type="GO" id="GO:0016791">
    <property type="term" value="F:phosphatase activity"/>
    <property type="evidence" value="ECO:0007669"/>
    <property type="project" value="InterPro"/>
</dbReference>
<gene>
    <name evidence="9" type="ORF">E0L93_08945</name>
</gene>
<organism evidence="9 10">
    <name type="scientific">Rubrobacter taiwanensis</name>
    <dbReference type="NCBI Taxonomy" id="185139"/>
    <lineage>
        <taxon>Bacteria</taxon>
        <taxon>Bacillati</taxon>
        <taxon>Actinomycetota</taxon>
        <taxon>Rubrobacteria</taxon>
        <taxon>Rubrobacterales</taxon>
        <taxon>Rubrobacteraceae</taxon>
        <taxon>Rubrobacter</taxon>
    </lineage>
</organism>
<dbReference type="PANTHER" id="PTHR42891">
    <property type="entry name" value="D-GLYCERO-BETA-D-MANNO-HEPTOSE-1,7-BISPHOSPHATE 7-PHOSPHATASE"/>
    <property type="match status" value="1"/>
</dbReference>
<evidence type="ECO:0000259" key="8">
    <source>
        <dbReference type="Pfam" id="PF00535"/>
    </source>
</evidence>
<evidence type="ECO:0000256" key="4">
    <source>
        <dbReference type="ARBA" id="ARBA00022723"/>
    </source>
</evidence>
<dbReference type="OrthoDB" id="9781367at2"/>
<dbReference type="NCBIfam" id="TIGR01509">
    <property type="entry name" value="HAD-SF-IA-v3"/>
    <property type="match status" value="1"/>
</dbReference>
<dbReference type="InterPro" id="IPR006549">
    <property type="entry name" value="HAD-SF_hydro_IIIA"/>
</dbReference>
<sequence length="508" mass="54486">MSAPAADIVIPTCGRPQLRELLRALAAGSEQPPGRILVVDDRKRTSGPLPRPPRKLRERVEVIRGPARGPAAARNAGWRASGADWIAFLDDDVIPHPDWAARLARDIQDLGPEVAASQGRVRVPLPENRPPTDWERNVSGLEGAAWITANIAYRRAVLEEVGGFDERFPRAYREDADLGLRVTRRGYRIVRGERIVDHPVRPAGPLASVRLQAGNADDALMWALHGSGWRERAGAPKGRRKMHLLTTALGFLGIAGALANRRKLGLLGAAGWLAATAEFAARRIAPGPRTLPEVMAVLLSSALIPPAAALWWLWGLARLPALLGDAGRAPLPNGGPPRAVLFDRDGTLIVDVPYNGDPARVIPMPGAREALERLRSAGVRLGVVTNQSGIGRRLLSREQVAAVNRRVEELLGPFEAWAVCPHAPEDRCACRKPAPAMILQATEDLGVEPGRCAVVGDIGSDVEAARAAGARAVLVPTGRTRPEEVRAAPEVAPDLRSAVELLLNGSAR</sequence>
<keyword evidence="10" id="KW-1185">Reference proteome</keyword>
<dbReference type="InterPro" id="IPR004446">
    <property type="entry name" value="Heptose_bisP_phosphatase"/>
</dbReference>
<comment type="similarity">
    <text evidence="2">Belongs to the GmhB family.</text>
</comment>
<dbReference type="Gene3D" id="3.90.550.10">
    <property type="entry name" value="Spore Coat Polysaccharide Biosynthesis Protein SpsA, Chain A"/>
    <property type="match status" value="1"/>
</dbReference>
<comment type="caution">
    <text evidence="9">The sequence shown here is derived from an EMBL/GenBank/DDBJ whole genome shotgun (WGS) entry which is preliminary data.</text>
</comment>
<evidence type="ECO:0000256" key="1">
    <source>
        <dbReference type="ARBA" id="ARBA00004496"/>
    </source>
</evidence>
<dbReference type="PANTHER" id="PTHR42891:SF1">
    <property type="entry name" value="D-GLYCERO-BETA-D-MANNO-HEPTOSE-1,7-BISPHOSPHATE 7-PHOSPHATASE"/>
    <property type="match status" value="1"/>
</dbReference>
<name>A0A4R1BHT5_9ACTN</name>
<dbReference type="CDD" id="cd07503">
    <property type="entry name" value="HAD_HisB-N"/>
    <property type="match status" value="1"/>
</dbReference>
<dbReference type="GO" id="GO:0005737">
    <property type="term" value="C:cytoplasm"/>
    <property type="evidence" value="ECO:0007669"/>
    <property type="project" value="UniProtKB-SubCell"/>
</dbReference>
<dbReference type="SUPFAM" id="SSF56784">
    <property type="entry name" value="HAD-like"/>
    <property type="match status" value="1"/>
</dbReference>
<proteinExistence type="inferred from homology"/>